<dbReference type="AlphaFoldDB" id="A0A7V5VEU5"/>
<dbReference type="Proteomes" id="UP000885771">
    <property type="component" value="Unassembled WGS sequence"/>
</dbReference>
<proteinExistence type="predicted"/>
<sequence>ILRGYVLREELRDYPAHLHIDILPEGQGRGMGRKLMEAFMTTLRKKNIPALHLEVGLSNSGAIAFYRRMGFSTIAEYEKSLALGIKL</sequence>
<dbReference type="Gene3D" id="3.40.630.30">
    <property type="match status" value="1"/>
</dbReference>
<evidence type="ECO:0000256" key="2">
    <source>
        <dbReference type="ARBA" id="ARBA00023315"/>
    </source>
</evidence>
<protein>
    <submittedName>
        <fullName evidence="4">GNAT family N-acetyltransferase</fullName>
    </submittedName>
</protein>
<dbReference type="PANTHER" id="PTHR43877">
    <property type="entry name" value="AMINOALKYLPHOSPHONATE N-ACETYLTRANSFERASE-RELATED-RELATED"/>
    <property type="match status" value="1"/>
</dbReference>
<dbReference type="PROSITE" id="PS51186">
    <property type="entry name" value="GNAT"/>
    <property type="match status" value="1"/>
</dbReference>
<reference evidence="4" key="1">
    <citation type="journal article" date="2020" name="mSystems">
        <title>Genome- and Community-Level Interaction Insights into Carbon Utilization and Element Cycling Functions of Hydrothermarchaeota in Hydrothermal Sediment.</title>
        <authorList>
            <person name="Zhou Z."/>
            <person name="Liu Y."/>
            <person name="Xu W."/>
            <person name="Pan J."/>
            <person name="Luo Z.H."/>
            <person name="Li M."/>
        </authorList>
    </citation>
    <scope>NUCLEOTIDE SEQUENCE [LARGE SCALE GENOMIC DNA]</scope>
    <source>
        <strain evidence="4">HyVt-460</strain>
    </source>
</reference>
<dbReference type="InterPro" id="IPR000182">
    <property type="entry name" value="GNAT_dom"/>
</dbReference>
<name>A0A7V5VEU5_CALAY</name>
<feature type="non-terminal residue" evidence="4">
    <location>
        <position position="1"/>
    </location>
</feature>
<comment type="caution">
    <text evidence="4">The sequence shown here is derived from an EMBL/GenBank/DDBJ whole genome shotgun (WGS) entry which is preliminary data.</text>
</comment>
<evidence type="ECO:0000259" key="3">
    <source>
        <dbReference type="PROSITE" id="PS51186"/>
    </source>
</evidence>
<dbReference type="GO" id="GO:0016747">
    <property type="term" value="F:acyltransferase activity, transferring groups other than amino-acyl groups"/>
    <property type="evidence" value="ECO:0007669"/>
    <property type="project" value="InterPro"/>
</dbReference>
<dbReference type="InterPro" id="IPR050832">
    <property type="entry name" value="Bact_Acetyltransf"/>
</dbReference>
<evidence type="ECO:0000313" key="4">
    <source>
        <dbReference type="EMBL" id="HHM01794.1"/>
    </source>
</evidence>
<dbReference type="PANTHER" id="PTHR43877:SF2">
    <property type="entry name" value="AMINOALKYLPHOSPHONATE N-ACETYLTRANSFERASE-RELATED"/>
    <property type="match status" value="1"/>
</dbReference>
<dbReference type="CDD" id="cd04301">
    <property type="entry name" value="NAT_SF"/>
    <property type="match status" value="1"/>
</dbReference>
<dbReference type="SUPFAM" id="SSF55729">
    <property type="entry name" value="Acyl-CoA N-acyltransferases (Nat)"/>
    <property type="match status" value="1"/>
</dbReference>
<accession>A0A7V5VEU5</accession>
<keyword evidence="2" id="KW-0012">Acyltransferase</keyword>
<organism evidence="4">
    <name type="scientific">Caldithrix abyssi</name>
    <dbReference type="NCBI Taxonomy" id="187145"/>
    <lineage>
        <taxon>Bacteria</taxon>
        <taxon>Pseudomonadati</taxon>
        <taxon>Calditrichota</taxon>
        <taxon>Calditrichia</taxon>
        <taxon>Calditrichales</taxon>
        <taxon>Calditrichaceae</taxon>
        <taxon>Caldithrix</taxon>
    </lineage>
</organism>
<feature type="domain" description="N-acetyltransferase" evidence="3">
    <location>
        <begin position="1"/>
        <end position="87"/>
    </location>
</feature>
<dbReference type="EMBL" id="DRLI01000080">
    <property type="protein sequence ID" value="HHM01794.1"/>
    <property type="molecule type" value="Genomic_DNA"/>
</dbReference>
<keyword evidence="1" id="KW-0808">Transferase</keyword>
<gene>
    <name evidence="4" type="ORF">ENJ15_02185</name>
</gene>
<dbReference type="InterPro" id="IPR016181">
    <property type="entry name" value="Acyl_CoA_acyltransferase"/>
</dbReference>
<evidence type="ECO:0000256" key="1">
    <source>
        <dbReference type="ARBA" id="ARBA00022679"/>
    </source>
</evidence>
<dbReference type="Pfam" id="PF00583">
    <property type="entry name" value="Acetyltransf_1"/>
    <property type="match status" value="1"/>
</dbReference>